<dbReference type="GO" id="GO:0016887">
    <property type="term" value="F:ATP hydrolysis activity"/>
    <property type="evidence" value="ECO:0007669"/>
    <property type="project" value="InterPro"/>
</dbReference>
<gene>
    <name evidence="2" type="ORF">DZC30_07825</name>
</gene>
<dbReference type="InterPro" id="IPR027417">
    <property type="entry name" value="P-loop_NTPase"/>
</dbReference>
<feature type="domain" description="AAA+ ATPase" evidence="1">
    <location>
        <begin position="88"/>
        <end position="313"/>
    </location>
</feature>
<dbReference type="Proteomes" id="UP000261948">
    <property type="component" value="Unassembled WGS sequence"/>
</dbReference>
<dbReference type="EMBL" id="QURR01000008">
    <property type="protein sequence ID" value="RGE45647.1"/>
    <property type="molecule type" value="Genomic_DNA"/>
</dbReference>
<name>A0A373FNZ9_COMTE</name>
<dbReference type="InterPro" id="IPR003593">
    <property type="entry name" value="AAA+_ATPase"/>
</dbReference>
<keyword evidence="3" id="KW-1185">Reference proteome</keyword>
<comment type="caution">
    <text evidence="2">The sequence shown here is derived from an EMBL/GenBank/DDBJ whole genome shotgun (WGS) entry which is preliminary data.</text>
</comment>
<protein>
    <recommendedName>
        <fullName evidence="1">AAA+ ATPase domain-containing protein</fullName>
    </recommendedName>
</protein>
<organism evidence="2 3">
    <name type="scientific">Comamonas testosteroni</name>
    <name type="common">Pseudomonas testosteroni</name>
    <dbReference type="NCBI Taxonomy" id="285"/>
    <lineage>
        <taxon>Bacteria</taxon>
        <taxon>Pseudomonadati</taxon>
        <taxon>Pseudomonadota</taxon>
        <taxon>Betaproteobacteria</taxon>
        <taxon>Burkholderiales</taxon>
        <taxon>Comamonadaceae</taxon>
        <taxon>Comamonas</taxon>
    </lineage>
</organism>
<dbReference type="Pfam" id="PF07728">
    <property type="entry name" value="AAA_5"/>
    <property type="match status" value="1"/>
</dbReference>
<proteinExistence type="predicted"/>
<dbReference type="AlphaFoldDB" id="A0A373FNZ9"/>
<dbReference type="SMART" id="SM00382">
    <property type="entry name" value="AAA"/>
    <property type="match status" value="1"/>
</dbReference>
<evidence type="ECO:0000259" key="1">
    <source>
        <dbReference type="SMART" id="SM00382"/>
    </source>
</evidence>
<dbReference type="GO" id="GO:0005524">
    <property type="term" value="F:ATP binding"/>
    <property type="evidence" value="ECO:0007669"/>
    <property type="project" value="InterPro"/>
</dbReference>
<dbReference type="SUPFAM" id="SSF52540">
    <property type="entry name" value="P-loop containing nucleoside triphosphate hydrolases"/>
    <property type="match status" value="1"/>
</dbReference>
<evidence type="ECO:0000313" key="3">
    <source>
        <dbReference type="Proteomes" id="UP000261948"/>
    </source>
</evidence>
<accession>A0A373FNZ9</accession>
<sequence length="481" mass="53466">MTDRLNRLSDLLNEKGQRLVALGLLDEIDLQELLPPGEVNDEQPKHDFQELLGADFSRLAPFVQARLWRTGMLFTQAQLRDFLALLRTHDVIVLAGDSGAGKTSMVRTVAESIGGRCTVIPVKPNWTGPEDLLGYYNPIERSYQPTPFLRALQAAQAEPEVPHFICLDEMNLARVEHYFADFLSLLETRKGNPQIPLYTSDEERHAVIENGVFLSIEAEVRSRVGLSEAATLEELLRNEEANALLHRLGGFKDAESVLLHHARLRRSLAAVTRTPTALYLPANVRIIGTVNIDETTHYLSPKVLDRVHVLRFRNPVLIDWDSVEAEVQTFDADLQLPVGLGAAGLGTREDYPPFDRHDPDAALLAGLARRHLDPLGVEFGLRAIRQSLHYLRQAQAAGIGRQAALNNIVLHKVLPKLMLDLGRTSVEGKSRRDILLDLRAEVAESLDGMDRQAVSESSVDALDQIIAAADGNNGIANYWLR</sequence>
<dbReference type="OrthoDB" id="9781481at2"/>
<dbReference type="Gene3D" id="3.40.50.300">
    <property type="entry name" value="P-loop containing nucleotide triphosphate hydrolases"/>
    <property type="match status" value="1"/>
</dbReference>
<evidence type="ECO:0000313" key="2">
    <source>
        <dbReference type="EMBL" id="RGE45647.1"/>
    </source>
</evidence>
<dbReference type="InterPro" id="IPR011704">
    <property type="entry name" value="ATPase_dyneun-rel_AAA"/>
</dbReference>
<reference evidence="2 3" key="1">
    <citation type="submission" date="2018-08" db="EMBL/GenBank/DDBJ databases">
        <title>Comamonas testosteroni strain SWCO2.</title>
        <authorList>
            <person name="Jiang N."/>
            <person name="Zhang X.Z."/>
        </authorList>
    </citation>
    <scope>NUCLEOTIDE SEQUENCE [LARGE SCALE GENOMIC DNA]</scope>
    <source>
        <strain evidence="2 3">SWCO2</strain>
    </source>
</reference>